<organism evidence="1 2">
    <name type="scientific">Magallana gigas</name>
    <name type="common">Pacific oyster</name>
    <name type="synonym">Crassostrea gigas</name>
    <dbReference type="NCBI Taxonomy" id="29159"/>
    <lineage>
        <taxon>Eukaryota</taxon>
        <taxon>Metazoa</taxon>
        <taxon>Spiralia</taxon>
        <taxon>Lophotrochozoa</taxon>
        <taxon>Mollusca</taxon>
        <taxon>Bivalvia</taxon>
        <taxon>Autobranchia</taxon>
        <taxon>Pteriomorphia</taxon>
        <taxon>Ostreida</taxon>
        <taxon>Ostreoidea</taxon>
        <taxon>Ostreidae</taxon>
        <taxon>Magallana</taxon>
    </lineage>
</organism>
<proteinExistence type="predicted"/>
<protein>
    <submittedName>
        <fullName evidence="1">Uncharacterized protein</fullName>
    </submittedName>
</protein>
<dbReference type="Proteomes" id="UP000005408">
    <property type="component" value="Unassembled WGS sequence"/>
</dbReference>
<dbReference type="AlphaFoldDB" id="A0A8W8IJ04"/>
<accession>A0A8W8IJ04</accession>
<evidence type="ECO:0000313" key="1">
    <source>
        <dbReference type="EnsemblMetazoa" id="G14181.1:cds"/>
    </source>
</evidence>
<evidence type="ECO:0000313" key="2">
    <source>
        <dbReference type="Proteomes" id="UP000005408"/>
    </source>
</evidence>
<name>A0A8W8IJ04_MAGGI</name>
<sequence>MEKRRSPLFKVLCLMSVRLTAYYAWGDFHFHPVKTAISTRESSFYNTKHNKHVENTVDNVFTNPSKNQSAVQRSRHLPSILTIVTAYWNLGTFRKGSGNMHFSTETYFKWATVFKYLLNPLVVYTDSEEFRAEGKAAI</sequence>
<reference evidence="1" key="1">
    <citation type="submission" date="2022-08" db="UniProtKB">
        <authorList>
            <consortium name="EnsemblMetazoa"/>
        </authorList>
    </citation>
    <scope>IDENTIFICATION</scope>
    <source>
        <strain evidence="1">05x7-T-G4-1.051#20</strain>
    </source>
</reference>
<keyword evidence="2" id="KW-1185">Reference proteome</keyword>
<dbReference type="EnsemblMetazoa" id="G14181.1">
    <property type="protein sequence ID" value="G14181.1:cds"/>
    <property type="gene ID" value="G14181"/>
</dbReference>